<keyword evidence="1" id="KW-1133">Transmembrane helix</keyword>
<reference evidence="2" key="1">
    <citation type="submission" date="2022-08" db="EMBL/GenBank/DDBJ databases">
        <authorList>
            <person name="Tistechok S."/>
            <person name="Samborskyy M."/>
            <person name="Roman I."/>
        </authorList>
    </citation>
    <scope>NUCLEOTIDE SEQUENCE</scope>
    <source>
        <strain evidence="2">DSM 103496</strain>
    </source>
</reference>
<comment type="caution">
    <text evidence="2">The sequence shown here is derived from an EMBL/GenBank/DDBJ whole genome shotgun (WGS) entry which is preliminary data.</text>
</comment>
<gene>
    <name evidence="2" type="ORF">NZH93_25250</name>
</gene>
<dbReference type="EMBL" id="JANYMP010000012">
    <property type="protein sequence ID" value="MCS7480177.1"/>
    <property type="molecule type" value="Genomic_DNA"/>
</dbReference>
<feature type="transmembrane region" description="Helical" evidence="1">
    <location>
        <begin position="58"/>
        <end position="82"/>
    </location>
</feature>
<keyword evidence="1" id="KW-0812">Transmembrane</keyword>
<organism evidence="2 3">
    <name type="scientific">Umezawaea endophytica</name>
    <dbReference type="NCBI Taxonomy" id="1654476"/>
    <lineage>
        <taxon>Bacteria</taxon>
        <taxon>Bacillati</taxon>
        <taxon>Actinomycetota</taxon>
        <taxon>Actinomycetes</taxon>
        <taxon>Pseudonocardiales</taxon>
        <taxon>Pseudonocardiaceae</taxon>
        <taxon>Umezawaea</taxon>
    </lineage>
</organism>
<evidence type="ECO:0000313" key="2">
    <source>
        <dbReference type="EMBL" id="MCS7480177.1"/>
    </source>
</evidence>
<dbReference type="AlphaFoldDB" id="A0A9X2VPL5"/>
<dbReference type="Pfam" id="PF14087">
    <property type="entry name" value="DUF4267"/>
    <property type="match status" value="1"/>
</dbReference>
<dbReference type="InterPro" id="IPR025363">
    <property type="entry name" value="DUF4267"/>
</dbReference>
<evidence type="ECO:0000313" key="3">
    <source>
        <dbReference type="Proteomes" id="UP001141259"/>
    </source>
</evidence>
<feature type="transmembrane region" description="Helical" evidence="1">
    <location>
        <begin position="6"/>
        <end position="26"/>
    </location>
</feature>
<accession>A0A9X2VPL5</accession>
<evidence type="ECO:0000256" key="1">
    <source>
        <dbReference type="SAM" id="Phobius"/>
    </source>
</evidence>
<protein>
    <submittedName>
        <fullName evidence="2">DUF4267 domain-containing protein</fullName>
    </submittedName>
</protein>
<keyword evidence="1" id="KW-0472">Membrane</keyword>
<name>A0A9X2VPL5_9PSEU</name>
<sequence>MLVNVAYVLAGLVGVGIFVIGVRAFWVPQAAVGFGIPDTPVEDRNFQAWLSVKSVRDVVSGIFIFVLMVGAPVHLLGWFMLAAAAIPVGDGLIVLRSGGSKAAAYGIHGATALVILVSSVILLVA</sequence>
<proteinExistence type="predicted"/>
<keyword evidence="3" id="KW-1185">Reference proteome</keyword>
<dbReference type="Proteomes" id="UP001141259">
    <property type="component" value="Unassembled WGS sequence"/>
</dbReference>
<feature type="transmembrane region" description="Helical" evidence="1">
    <location>
        <begin position="102"/>
        <end position="124"/>
    </location>
</feature>
<dbReference type="RefSeq" id="WP_259625668.1">
    <property type="nucleotide sequence ID" value="NZ_JANYMP010000012.1"/>
</dbReference>